<evidence type="ECO:0000313" key="3">
    <source>
        <dbReference type="Proteomes" id="UP000534783"/>
    </source>
</evidence>
<dbReference type="RefSeq" id="WP_168059705.1">
    <property type="nucleotide sequence ID" value="NZ_VTOW01000002.1"/>
</dbReference>
<dbReference type="Gene3D" id="1.20.58.760">
    <property type="entry name" value="Peptidase M41"/>
    <property type="match status" value="1"/>
</dbReference>
<evidence type="ECO:0000259" key="1">
    <source>
        <dbReference type="Pfam" id="PF01434"/>
    </source>
</evidence>
<organism evidence="2 3">
    <name type="scientific">Candidatus Manganitrophus noduliformans</name>
    <dbReference type="NCBI Taxonomy" id="2606439"/>
    <lineage>
        <taxon>Bacteria</taxon>
        <taxon>Pseudomonadati</taxon>
        <taxon>Nitrospirota</taxon>
        <taxon>Nitrospiria</taxon>
        <taxon>Candidatus Troglogloeales</taxon>
        <taxon>Candidatus Manganitrophaceae</taxon>
        <taxon>Candidatus Manganitrophus</taxon>
    </lineage>
</organism>
<sequence>MKSTSKSKLKKLERTAYHEAGHAAASYLLGRRICRVSIVPDYKNGSLGHSAGHRLRNFHPDYDESDKTRLKVEREIMILMAGEEAEWFYSGRRNKEGARSDRHEVFKLMGYIDDDPDSWRLYCKWLRIRTRRLVINHIRWKVAIPAVAHALLSKNKMTGAEVAEAIQAAIQKEIAASVEAKAGPIVRRF</sequence>
<dbReference type="SUPFAM" id="SSF140990">
    <property type="entry name" value="FtsH protease domain-like"/>
    <property type="match status" value="1"/>
</dbReference>
<dbReference type="Proteomes" id="UP000534783">
    <property type="component" value="Unassembled WGS sequence"/>
</dbReference>
<dbReference type="GO" id="GO:0004176">
    <property type="term" value="F:ATP-dependent peptidase activity"/>
    <property type="evidence" value="ECO:0007669"/>
    <property type="project" value="InterPro"/>
</dbReference>
<dbReference type="GO" id="GO:0005524">
    <property type="term" value="F:ATP binding"/>
    <property type="evidence" value="ECO:0007669"/>
    <property type="project" value="InterPro"/>
</dbReference>
<dbReference type="EMBL" id="VTOW01000002">
    <property type="protein sequence ID" value="NKE71246.1"/>
    <property type="molecule type" value="Genomic_DNA"/>
</dbReference>
<dbReference type="Pfam" id="PF01434">
    <property type="entry name" value="Peptidase_M41"/>
    <property type="match status" value="1"/>
</dbReference>
<comment type="caution">
    <text evidence="2">The sequence shown here is derived from an EMBL/GenBank/DDBJ whole genome shotgun (WGS) entry which is preliminary data.</text>
</comment>
<accession>A0A7X6IAZ9</accession>
<dbReference type="GO" id="GO:0006508">
    <property type="term" value="P:proteolysis"/>
    <property type="evidence" value="ECO:0007669"/>
    <property type="project" value="InterPro"/>
</dbReference>
<dbReference type="AlphaFoldDB" id="A0A7X6IAZ9"/>
<feature type="domain" description="Peptidase M41" evidence="1">
    <location>
        <begin position="11"/>
        <end position="107"/>
    </location>
</feature>
<dbReference type="InterPro" id="IPR037219">
    <property type="entry name" value="Peptidase_M41-like"/>
</dbReference>
<evidence type="ECO:0000313" key="2">
    <source>
        <dbReference type="EMBL" id="NKE71246.1"/>
    </source>
</evidence>
<name>A0A7X6IAZ9_9BACT</name>
<keyword evidence="3" id="KW-1185">Reference proteome</keyword>
<dbReference type="GO" id="GO:0004222">
    <property type="term" value="F:metalloendopeptidase activity"/>
    <property type="evidence" value="ECO:0007669"/>
    <property type="project" value="InterPro"/>
</dbReference>
<gene>
    <name evidence="2" type="ORF">MNODULE_10905</name>
</gene>
<reference evidence="2 3" key="1">
    <citation type="journal article" date="2020" name="Nature">
        <title>Bacterial chemolithoautotrophy via manganese oxidation.</title>
        <authorList>
            <person name="Yu H."/>
            <person name="Leadbetter J.R."/>
        </authorList>
    </citation>
    <scope>NUCLEOTIDE SEQUENCE [LARGE SCALE GENOMIC DNA]</scope>
    <source>
        <strain evidence="2 3">Mn-1</strain>
    </source>
</reference>
<proteinExistence type="predicted"/>
<dbReference type="InterPro" id="IPR000642">
    <property type="entry name" value="Peptidase_M41"/>
</dbReference>
<protein>
    <recommendedName>
        <fullName evidence="1">Peptidase M41 domain-containing protein</fullName>
    </recommendedName>
</protein>